<accession>A0ABM3IF46</accession>
<proteinExistence type="predicted"/>
<feature type="compositionally biased region" description="Low complexity" evidence="6">
    <location>
        <begin position="162"/>
        <end position="175"/>
    </location>
</feature>
<dbReference type="InterPro" id="IPR045843">
    <property type="entry name" value="IND-like"/>
</dbReference>
<sequence>MYTHIIIMLSYMCVRAVEREREREMERDLLLHSGGFSQHQSFPVTAGGDTSMDDPSSMDAMFSGISLLSLLTTSSNPDIDFCSLMPHDLLLPQLQLQLQQQQQQQQQQDLPINPHPNNIPIPLYSSSFIPYSVSPSSSSTFGFFPDLVASQTLKLPKLEPSLSLSLDDSPTPTTPAVFSEPPLNFMPTDSLLFHHLPDLLSLDPLTDSSPPPPSLLSPFHKRRRLDSATTHHENHSLTLNSFPLANYATPFTPSPELDDEATASSSSSPPVMIPRSSALARQRRQKLSDKTRYLQKLLPWDKKMNIATMLEEAYKYVKFLQAQLTALHSMPFHSSIPIPVRGGDLGSVFGILGRLNRNQLLQVLVNSPVAQSLLCSQGCCVFSVEQLDMLKKTHNQKDGDY</sequence>
<evidence type="ECO:0000259" key="7">
    <source>
        <dbReference type="PROSITE" id="PS50888"/>
    </source>
</evidence>
<dbReference type="PANTHER" id="PTHR45914">
    <property type="entry name" value="TRANSCRIPTION FACTOR HEC3-RELATED"/>
    <property type="match status" value="1"/>
</dbReference>
<organism evidence="8 9">
    <name type="scientific">Ziziphus jujuba</name>
    <name type="common">Chinese jujube</name>
    <name type="synonym">Ziziphus sativa</name>
    <dbReference type="NCBI Taxonomy" id="326968"/>
    <lineage>
        <taxon>Eukaryota</taxon>
        <taxon>Viridiplantae</taxon>
        <taxon>Streptophyta</taxon>
        <taxon>Embryophyta</taxon>
        <taxon>Tracheophyta</taxon>
        <taxon>Spermatophyta</taxon>
        <taxon>Magnoliopsida</taxon>
        <taxon>eudicotyledons</taxon>
        <taxon>Gunneridae</taxon>
        <taxon>Pentapetalae</taxon>
        <taxon>rosids</taxon>
        <taxon>fabids</taxon>
        <taxon>Rosales</taxon>
        <taxon>Rhamnaceae</taxon>
        <taxon>Paliureae</taxon>
        <taxon>Ziziphus</taxon>
    </lineage>
</organism>
<dbReference type="Proteomes" id="UP001652623">
    <property type="component" value="Chromosome 4"/>
</dbReference>
<gene>
    <name evidence="9" type="primary">LOC107418446</name>
</gene>
<evidence type="ECO:0000313" key="8">
    <source>
        <dbReference type="Proteomes" id="UP001652623"/>
    </source>
</evidence>
<evidence type="ECO:0000256" key="4">
    <source>
        <dbReference type="ARBA" id="ARBA00023163"/>
    </source>
</evidence>
<keyword evidence="3" id="KW-0238">DNA-binding</keyword>
<dbReference type="SMART" id="SM00353">
    <property type="entry name" value="HLH"/>
    <property type="match status" value="1"/>
</dbReference>
<feature type="domain" description="BHLH" evidence="7">
    <location>
        <begin position="271"/>
        <end position="320"/>
    </location>
</feature>
<dbReference type="PANTHER" id="PTHR45914:SF24">
    <property type="entry name" value="BHLH DOMAIN-CONTAINING PROTEIN"/>
    <property type="match status" value="1"/>
</dbReference>
<feature type="region of interest" description="Disordered" evidence="6">
    <location>
        <begin position="253"/>
        <end position="277"/>
    </location>
</feature>
<evidence type="ECO:0000256" key="3">
    <source>
        <dbReference type="ARBA" id="ARBA00023125"/>
    </source>
</evidence>
<evidence type="ECO:0000313" key="9">
    <source>
        <dbReference type="RefSeq" id="XP_048327116.2"/>
    </source>
</evidence>
<keyword evidence="5" id="KW-0539">Nucleus</keyword>
<dbReference type="RefSeq" id="XP_048327116.2">
    <property type="nucleotide sequence ID" value="XM_048471159.2"/>
</dbReference>
<dbReference type="Pfam" id="PF00010">
    <property type="entry name" value="HLH"/>
    <property type="match status" value="1"/>
</dbReference>
<dbReference type="InterPro" id="IPR011598">
    <property type="entry name" value="bHLH_dom"/>
</dbReference>
<reference evidence="9" key="1">
    <citation type="submission" date="2025-08" db="UniProtKB">
        <authorList>
            <consortium name="RefSeq"/>
        </authorList>
    </citation>
    <scope>IDENTIFICATION</scope>
    <source>
        <tissue evidence="9">Seedling</tissue>
    </source>
</reference>
<evidence type="ECO:0000256" key="2">
    <source>
        <dbReference type="ARBA" id="ARBA00023015"/>
    </source>
</evidence>
<dbReference type="PROSITE" id="PS50888">
    <property type="entry name" value="BHLH"/>
    <property type="match status" value="1"/>
</dbReference>
<evidence type="ECO:0000256" key="1">
    <source>
        <dbReference type="ARBA" id="ARBA00004123"/>
    </source>
</evidence>
<dbReference type="InterPro" id="IPR036638">
    <property type="entry name" value="HLH_DNA-bd_sf"/>
</dbReference>
<dbReference type="Gene3D" id="4.10.280.10">
    <property type="entry name" value="Helix-loop-helix DNA-binding domain"/>
    <property type="match status" value="1"/>
</dbReference>
<keyword evidence="2" id="KW-0805">Transcription regulation</keyword>
<dbReference type="SUPFAM" id="SSF47459">
    <property type="entry name" value="HLH, helix-loop-helix DNA-binding domain"/>
    <property type="match status" value="1"/>
</dbReference>
<name>A0ABM3IF46_ZIZJJ</name>
<comment type="subcellular location">
    <subcellularLocation>
        <location evidence="1">Nucleus</location>
    </subcellularLocation>
</comment>
<feature type="region of interest" description="Disordered" evidence="6">
    <location>
        <begin position="162"/>
        <end position="181"/>
    </location>
</feature>
<keyword evidence="4" id="KW-0804">Transcription</keyword>
<evidence type="ECO:0000256" key="5">
    <source>
        <dbReference type="ARBA" id="ARBA00023242"/>
    </source>
</evidence>
<dbReference type="GeneID" id="107418446"/>
<evidence type="ECO:0000256" key="6">
    <source>
        <dbReference type="SAM" id="MobiDB-lite"/>
    </source>
</evidence>
<keyword evidence="8" id="KW-1185">Reference proteome</keyword>
<protein>
    <submittedName>
        <fullName evidence="9">Transcription factor bHLH117</fullName>
    </submittedName>
</protein>